<keyword evidence="3" id="KW-0677">Repeat</keyword>
<dbReference type="PROSITE" id="PS50068">
    <property type="entry name" value="LDLRA_2"/>
    <property type="match status" value="2"/>
</dbReference>
<feature type="chain" id="PRO_5034215966" evidence="10">
    <location>
        <begin position="25"/>
        <end position="135"/>
    </location>
</feature>
<dbReference type="Gene3D" id="4.10.400.10">
    <property type="entry name" value="Low-density Lipoprotein Receptor"/>
    <property type="match status" value="2"/>
</dbReference>
<dbReference type="GO" id="GO:0043235">
    <property type="term" value="C:receptor complex"/>
    <property type="evidence" value="ECO:0007669"/>
    <property type="project" value="TreeGrafter"/>
</dbReference>
<evidence type="ECO:0000256" key="9">
    <source>
        <dbReference type="PROSITE-ProRule" id="PRU00124"/>
    </source>
</evidence>
<dbReference type="InterPro" id="IPR051221">
    <property type="entry name" value="LDLR-related"/>
</dbReference>
<feature type="disulfide bond" evidence="9">
    <location>
        <begin position="108"/>
        <end position="123"/>
    </location>
</feature>
<dbReference type="GO" id="GO:0042562">
    <property type="term" value="F:hormone binding"/>
    <property type="evidence" value="ECO:0007669"/>
    <property type="project" value="TreeGrafter"/>
</dbReference>
<keyword evidence="8" id="KW-0325">Glycoprotein</keyword>
<evidence type="ECO:0000256" key="5">
    <source>
        <dbReference type="ARBA" id="ARBA00023136"/>
    </source>
</evidence>
<sequence>MKLEIVSVIAFICCSLFVKSSTSAFTCDQLDRWKLPYYRCRSGDQCILTRYECDSVLDCTDFSDEDHCQTEHEVNCREDFKDKKTRNGEPLQSFPCQDKMCILGCQRCDGFRDCADNSDEIGCTETEVSLRPPCN</sequence>
<dbReference type="GeneID" id="110985469"/>
<keyword evidence="5" id="KW-0472">Membrane</keyword>
<proteinExistence type="predicted"/>
<evidence type="ECO:0000256" key="2">
    <source>
        <dbReference type="ARBA" id="ARBA00022692"/>
    </source>
</evidence>
<comment type="subcellular location">
    <subcellularLocation>
        <location evidence="1">Membrane</location>
        <topology evidence="1">Single-pass membrane protein</topology>
    </subcellularLocation>
</comment>
<dbReference type="Proteomes" id="UP000694845">
    <property type="component" value="Unplaced"/>
</dbReference>
<evidence type="ECO:0000256" key="8">
    <source>
        <dbReference type="ARBA" id="ARBA00023180"/>
    </source>
</evidence>
<dbReference type="Pfam" id="PF00057">
    <property type="entry name" value="Ldl_recept_a"/>
    <property type="match status" value="2"/>
</dbReference>
<evidence type="ECO:0000256" key="4">
    <source>
        <dbReference type="ARBA" id="ARBA00022989"/>
    </source>
</evidence>
<evidence type="ECO:0000256" key="3">
    <source>
        <dbReference type="ARBA" id="ARBA00022737"/>
    </source>
</evidence>
<organism evidence="11 12">
    <name type="scientific">Acanthaster planci</name>
    <name type="common">Crown-of-thorns starfish</name>
    <dbReference type="NCBI Taxonomy" id="133434"/>
    <lineage>
        <taxon>Eukaryota</taxon>
        <taxon>Metazoa</taxon>
        <taxon>Echinodermata</taxon>
        <taxon>Eleutherozoa</taxon>
        <taxon>Asterozoa</taxon>
        <taxon>Asteroidea</taxon>
        <taxon>Valvatacea</taxon>
        <taxon>Valvatida</taxon>
        <taxon>Acanthasteridae</taxon>
        <taxon>Acanthaster</taxon>
    </lineage>
</organism>
<evidence type="ECO:0000256" key="6">
    <source>
        <dbReference type="ARBA" id="ARBA00023157"/>
    </source>
</evidence>
<evidence type="ECO:0000256" key="1">
    <source>
        <dbReference type="ARBA" id="ARBA00004167"/>
    </source>
</evidence>
<accession>A0A8B7Z960</accession>
<dbReference type="OrthoDB" id="6684038at2759"/>
<keyword evidence="10" id="KW-0732">Signal</keyword>
<dbReference type="InterPro" id="IPR036055">
    <property type="entry name" value="LDL_receptor-like_sf"/>
</dbReference>
<feature type="signal peptide" evidence="10">
    <location>
        <begin position="1"/>
        <end position="24"/>
    </location>
</feature>
<keyword evidence="7" id="KW-0675">Receptor</keyword>
<dbReference type="GO" id="GO:0006898">
    <property type="term" value="P:receptor-mediated endocytosis"/>
    <property type="evidence" value="ECO:0007669"/>
    <property type="project" value="TreeGrafter"/>
</dbReference>
<evidence type="ECO:0000313" key="11">
    <source>
        <dbReference type="Proteomes" id="UP000694845"/>
    </source>
</evidence>
<dbReference type="GO" id="GO:0016324">
    <property type="term" value="C:apical plasma membrane"/>
    <property type="evidence" value="ECO:0007669"/>
    <property type="project" value="TreeGrafter"/>
</dbReference>
<dbReference type="RefSeq" id="XP_022102204.1">
    <property type="nucleotide sequence ID" value="XM_022246512.1"/>
</dbReference>
<keyword evidence="4" id="KW-1133">Transmembrane helix</keyword>
<dbReference type="CDD" id="cd00112">
    <property type="entry name" value="LDLa"/>
    <property type="match status" value="2"/>
</dbReference>
<keyword evidence="11" id="KW-1185">Reference proteome</keyword>
<protein>
    <submittedName>
        <fullName evidence="12">Sortilin-related receptor-like</fullName>
    </submittedName>
</protein>
<feature type="disulfide bond" evidence="9">
    <location>
        <begin position="53"/>
        <end position="68"/>
    </location>
</feature>
<dbReference type="KEGG" id="aplc:110985469"/>
<dbReference type="PROSITE" id="PS01209">
    <property type="entry name" value="LDLRA_1"/>
    <property type="match status" value="2"/>
</dbReference>
<dbReference type="PRINTS" id="PR00261">
    <property type="entry name" value="LDLRECEPTOR"/>
</dbReference>
<keyword evidence="6 9" id="KW-1015">Disulfide bond</keyword>
<dbReference type="InterPro" id="IPR002172">
    <property type="entry name" value="LDrepeatLR_classA_rpt"/>
</dbReference>
<evidence type="ECO:0000256" key="10">
    <source>
        <dbReference type="SAM" id="SignalP"/>
    </source>
</evidence>
<reference evidence="12" key="1">
    <citation type="submission" date="2025-08" db="UniProtKB">
        <authorList>
            <consortium name="RefSeq"/>
        </authorList>
    </citation>
    <scope>IDENTIFICATION</scope>
</reference>
<dbReference type="SUPFAM" id="SSF57424">
    <property type="entry name" value="LDL receptor-like module"/>
    <property type="match status" value="2"/>
</dbReference>
<evidence type="ECO:0000256" key="7">
    <source>
        <dbReference type="ARBA" id="ARBA00023170"/>
    </source>
</evidence>
<dbReference type="PANTHER" id="PTHR22722">
    <property type="entry name" value="LOW-DENSITY LIPOPROTEIN RECEPTOR-RELATED PROTEIN 2-RELATED"/>
    <property type="match status" value="1"/>
</dbReference>
<gene>
    <name evidence="12" type="primary">LOC110985469</name>
</gene>
<keyword evidence="2" id="KW-0812">Transmembrane</keyword>
<name>A0A8B7Z960_ACAPL</name>
<dbReference type="AlphaFoldDB" id="A0A8B7Z960"/>
<comment type="caution">
    <text evidence="9">Lacks conserved residue(s) required for the propagation of feature annotation.</text>
</comment>
<evidence type="ECO:0000313" key="12">
    <source>
        <dbReference type="RefSeq" id="XP_022102204.1"/>
    </source>
</evidence>
<dbReference type="SMART" id="SM00192">
    <property type="entry name" value="LDLa"/>
    <property type="match status" value="2"/>
</dbReference>
<feature type="disulfide bond" evidence="9">
    <location>
        <begin position="96"/>
        <end position="114"/>
    </location>
</feature>
<dbReference type="InterPro" id="IPR023415">
    <property type="entry name" value="LDLR_class-A_CS"/>
</dbReference>
<dbReference type="OMA" id="NAINDCT"/>
<dbReference type="PANTHER" id="PTHR22722:SF15">
    <property type="entry name" value="LOW-DENSITY LIPOPROTEIN RECEPTOR-RELATED"/>
    <property type="match status" value="1"/>
</dbReference>